<keyword evidence="4" id="KW-1185">Reference proteome</keyword>
<dbReference type="PATRIC" id="fig|1129794.4.peg.1895"/>
<keyword evidence="1" id="KW-0732">Signal</keyword>
<feature type="chain" id="PRO_5004057324" description="Cytochrome c-552/4 domain-containing protein" evidence="1">
    <location>
        <begin position="23"/>
        <end position="90"/>
    </location>
</feature>
<dbReference type="OrthoDB" id="9814800at2"/>
<evidence type="ECO:0000259" key="2">
    <source>
        <dbReference type="Pfam" id="PF13435"/>
    </source>
</evidence>
<dbReference type="HOGENOM" id="CLU_2438134_0_0_6"/>
<reference evidence="3 4" key="1">
    <citation type="journal article" date="2013" name="Genome Announc.">
        <title>Complete Genome Sequence of Glaciecola psychrophila Strain 170T.</title>
        <authorList>
            <person name="Yin J."/>
            <person name="Chen J."/>
            <person name="Liu G."/>
            <person name="Yu Y."/>
            <person name="Song L."/>
            <person name="Wang X."/>
            <person name="Qu X."/>
        </authorList>
    </citation>
    <scope>NUCLEOTIDE SEQUENCE [LARGE SCALE GENOMIC DNA]</scope>
    <source>
        <strain evidence="3 4">170</strain>
    </source>
</reference>
<dbReference type="RefSeq" id="WP_015430648.1">
    <property type="nucleotide sequence ID" value="NC_020514.1"/>
</dbReference>
<accession>M4RN41</accession>
<dbReference type="STRING" id="1129794.C427_1914"/>
<gene>
    <name evidence="3" type="ORF">C427_1914</name>
</gene>
<feature type="domain" description="Cytochrome c-552/4" evidence="2">
    <location>
        <begin position="32"/>
        <end position="55"/>
    </location>
</feature>
<protein>
    <recommendedName>
        <fullName evidence="2">Cytochrome c-552/4 domain-containing protein</fullName>
    </recommendedName>
</protein>
<evidence type="ECO:0000313" key="3">
    <source>
        <dbReference type="EMBL" id="AGH44023.1"/>
    </source>
</evidence>
<dbReference type="Proteomes" id="UP000011864">
    <property type="component" value="Chromosome"/>
</dbReference>
<dbReference type="AlphaFoldDB" id="M4RN41"/>
<dbReference type="InterPro" id="IPR036280">
    <property type="entry name" value="Multihaem_cyt_sf"/>
</dbReference>
<name>M4RN41_9ALTE</name>
<dbReference type="SUPFAM" id="SSF48695">
    <property type="entry name" value="Multiheme cytochromes"/>
    <property type="match status" value="1"/>
</dbReference>
<dbReference type="KEGG" id="gps:C427_1914"/>
<evidence type="ECO:0000256" key="1">
    <source>
        <dbReference type="SAM" id="SignalP"/>
    </source>
</evidence>
<dbReference type="Gene3D" id="1.10.1130.10">
    <property type="entry name" value="Flavocytochrome C3, Chain A"/>
    <property type="match status" value="1"/>
</dbReference>
<organism evidence="3 4">
    <name type="scientific">Paraglaciecola psychrophila 170</name>
    <dbReference type="NCBI Taxonomy" id="1129794"/>
    <lineage>
        <taxon>Bacteria</taxon>
        <taxon>Pseudomonadati</taxon>
        <taxon>Pseudomonadota</taxon>
        <taxon>Gammaproteobacteria</taxon>
        <taxon>Alteromonadales</taxon>
        <taxon>Alteromonadaceae</taxon>
        <taxon>Paraglaciecola</taxon>
    </lineage>
</organism>
<sequence>MKSFLFMLLAFLLIGFWSSARASSNQYIGSDSCQSCHQAEHQQWQTSDHHKAMQLPNDATVLGDFGNKTVEFHNITTLFLLKTNGTLLRH</sequence>
<dbReference type="Pfam" id="PF13435">
    <property type="entry name" value="Cytochrome_C554"/>
    <property type="match status" value="1"/>
</dbReference>
<evidence type="ECO:0000313" key="4">
    <source>
        <dbReference type="Proteomes" id="UP000011864"/>
    </source>
</evidence>
<proteinExistence type="predicted"/>
<dbReference type="EMBL" id="CP003837">
    <property type="protein sequence ID" value="AGH44023.1"/>
    <property type="molecule type" value="Genomic_DNA"/>
</dbReference>
<dbReference type="eggNOG" id="COG1413">
    <property type="taxonomic scope" value="Bacteria"/>
</dbReference>
<dbReference type="InterPro" id="IPR023155">
    <property type="entry name" value="Cyt_c-552/4"/>
</dbReference>
<feature type="signal peptide" evidence="1">
    <location>
        <begin position="1"/>
        <end position="22"/>
    </location>
</feature>